<dbReference type="PANTHER" id="PTHR46579">
    <property type="entry name" value="F5/8 TYPE C DOMAIN-CONTAINING PROTEIN-RELATED"/>
    <property type="match status" value="1"/>
</dbReference>
<dbReference type="OrthoDB" id="6147034at2759"/>
<sequence>MWNRGHGEDRTKSACERCREDFHSACNGLVSYFNGIVPDYMHGVLLGVTKKMLGLMTSSSNSGEAYFVGKNIKKIDDMLMEMKPTDAITRLPRKLEEHYHNFKASEFQILLLFYLLPCMQDLLSKQYLDHLALFVEGVYLLLGDDISFNQLNRAELVLKLFYLQFKDLYGKNHMTLNLHNVGQHLCYYVRKLGPLWAWSCFPFEDMNGTILEQVHGTGNVCLQILWTLQVQKKLVVDSVFITNPIFKGFVDKMVKVGRHVKIKAVAANCKIAGSMTIFKPDNVLTEKLKTLFSVDTLGNLFKVLRIFKGDEIFISEQYTRMAKRISYIVSLDPETGVSMGAIQYFIYHGDTNSCVAVIKPIFSHNTKPLLHASVHHLIQINKTFNDRLLEVVKVQSINQKLLYISGNEKNICVSRLPKLFGM</sequence>
<keyword evidence="2" id="KW-1185">Reference proteome</keyword>
<dbReference type="AlphaFoldDB" id="A0A8B6F6T6"/>
<name>A0A8B6F6T6_MYTGA</name>
<proteinExistence type="predicted"/>
<comment type="caution">
    <text evidence="1">The sequence shown here is derived from an EMBL/GenBank/DDBJ whole genome shotgun (WGS) entry which is preliminary data.</text>
</comment>
<evidence type="ECO:0000313" key="2">
    <source>
        <dbReference type="Proteomes" id="UP000596742"/>
    </source>
</evidence>
<dbReference type="Proteomes" id="UP000596742">
    <property type="component" value="Unassembled WGS sequence"/>
</dbReference>
<evidence type="ECO:0000313" key="1">
    <source>
        <dbReference type="EMBL" id="VDI45631.1"/>
    </source>
</evidence>
<reference evidence="1" key="1">
    <citation type="submission" date="2018-11" db="EMBL/GenBank/DDBJ databases">
        <authorList>
            <person name="Alioto T."/>
            <person name="Alioto T."/>
        </authorList>
    </citation>
    <scope>NUCLEOTIDE SEQUENCE</scope>
</reference>
<dbReference type="EMBL" id="UYJE01006397">
    <property type="protein sequence ID" value="VDI45631.1"/>
    <property type="molecule type" value="Genomic_DNA"/>
</dbReference>
<gene>
    <name evidence="1" type="ORF">MGAL_10B043275</name>
</gene>
<protein>
    <submittedName>
        <fullName evidence="1">Uncharacterized protein</fullName>
    </submittedName>
</protein>
<accession>A0A8B6F6T6</accession>
<dbReference type="PANTHER" id="PTHR46579:SF1">
    <property type="entry name" value="F5_8 TYPE C DOMAIN-CONTAINING PROTEIN"/>
    <property type="match status" value="1"/>
</dbReference>
<organism evidence="1 2">
    <name type="scientific">Mytilus galloprovincialis</name>
    <name type="common">Mediterranean mussel</name>
    <dbReference type="NCBI Taxonomy" id="29158"/>
    <lineage>
        <taxon>Eukaryota</taxon>
        <taxon>Metazoa</taxon>
        <taxon>Spiralia</taxon>
        <taxon>Lophotrochozoa</taxon>
        <taxon>Mollusca</taxon>
        <taxon>Bivalvia</taxon>
        <taxon>Autobranchia</taxon>
        <taxon>Pteriomorphia</taxon>
        <taxon>Mytilida</taxon>
        <taxon>Mytiloidea</taxon>
        <taxon>Mytilidae</taxon>
        <taxon>Mytilinae</taxon>
        <taxon>Mytilus</taxon>
    </lineage>
</organism>